<gene>
    <name evidence="3" type="ORF">Q0590_27560</name>
</gene>
<evidence type="ECO:0000256" key="2">
    <source>
        <dbReference type="SAM" id="Phobius"/>
    </source>
</evidence>
<dbReference type="RefSeq" id="WP_302040872.1">
    <property type="nucleotide sequence ID" value="NZ_JAUKPO010000025.1"/>
</dbReference>
<feature type="compositionally biased region" description="Basic and acidic residues" evidence="1">
    <location>
        <begin position="86"/>
        <end position="98"/>
    </location>
</feature>
<keyword evidence="2" id="KW-1133">Transmembrane helix</keyword>
<evidence type="ECO:0008006" key="5">
    <source>
        <dbReference type="Google" id="ProtNLM"/>
    </source>
</evidence>
<feature type="transmembrane region" description="Helical" evidence="2">
    <location>
        <begin position="41"/>
        <end position="61"/>
    </location>
</feature>
<keyword evidence="2" id="KW-0472">Membrane</keyword>
<accession>A0ABT8RFG4</accession>
<evidence type="ECO:0000313" key="3">
    <source>
        <dbReference type="EMBL" id="MDO1450069.1"/>
    </source>
</evidence>
<feature type="compositionally biased region" description="Polar residues" evidence="1">
    <location>
        <begin position="223"/>
        <end position="248"/>
    </location>
</feature>
<keyword evidence="2" id="KW-0812">Transmembrane</keyword>
<dbReference type="Proteomes" id="UP001168528">
    <property type="component" value="Unassembled WGS sequence"/>
</dbReference>
<name>A0ABT8RFG4_9BACT</name>
<evidence type="ECO:0000256" key="1">
    <source>
        <dbReference type="SAM" id="MobiDB-lite"/>
    </source>
</evidence>
<feature type="region of interest" description="Disordered" evidence="1">
    <location>
        <begin position="86"/>
        <end position="105"/>
    </location>
</feature>
<organism evidence="3 4">
    <name type="scientific">Rhodocytophaga aerolata</name>
    <dbReference type="NCBI Taxonomy" id="455078"/>
    <lineage>
        <taxon>Bacteria</taxon>
        <taxon>Pseudomonadati</taxon>
        <taxon>Bacteroidota</taxon>
        <taxon>Cytophagia</taxon>
        <taxon>Cytophagales</taxon>
        <taxon>Rhodocytophagaceae</taxon>
        <taxon>Rhodocytophaga</taxon>
    </lineage>
</organism>
<dbReference type="EMBL" id="JAUKPO010000025">
    <property type="protein sequence ID" value="MDO1450069.1"/>
    <property type="molecule type" value="Genomic_DNA"/>
</dbReference>
<comment type="caution">
    <text evidence="3">The sequence shown here is derived from an EMBL/GenBank/DDBJ whole genome shotgun (WGS) entry which is preliminary data.</text>
</comment>
<sequence>MLNDKELENIRRKMLELDEEPPVKAWAAIQAEIKPRHRWRFFWWLSSALLILSAISVYFFWDKLPIHTAAPSASAHVPSLAQTPKPIEKQDHSTHSTQKDQPALSISEPEHLLPSAETKPNAEGIKPDLEKAASPINRISKNNLLSQPNIKAPITKGITLKEDSILLIEANTGKIASMPGNPDKKTKPEFQPKHKEKLENNSLPGHNLMQGKSTKPDIEIANTEVTTKKQQTNSDKTGPSSFSENTLSIKPPSQEKLNTPADLEQDRSAEFTNTDPTTSPLVETPVGIPAPDTASVVLEPDTASQAKETIIVTPPGSKGSKEWTVGLFFSPRYSFRIVTPSSSDDIYIENLTTRPKSGSERMGYELGISVSKAITNRLYLESSLAFMQLKENVAYSYTTGKVDTLLRKGSSDGQQIQLTAVYASGNRQLVSSYAYGGWRLGATYYFWQNHRRRFNITMNGGINLLVKGQTTEVINGQESKTINFPSKENILEQTNYNLLIGAGYSLQVMEKYELMFMPTLNYFLGSTFKAREPFGLQPYSLGIHVQVKRRLK</sequence>
<proteinExistence type="predicted"/>
<protein>
    <recommendedName>
        <fullName evidence="5">Outer membrane protein beta-barrel domain-containing protein</fullName>
    </recommendedName>
</protein>
<keyword evidence="4" id="KW-1185">Reference proteome</keyword>
<feature type="region of interest" description="Disordered" evidence="1">
    <location>
        <begin position="174"/>
        <end position="261"/>
    </location>
</feature>
<reference evidence="3" key="1">
    <citation type="submission" date="2023-07" db="EMBL/GenBank/DDBJ databases">
        <title>The genome sequence of Rhodocytophaga aerolata KACC 12507.</title>
        <authorList>
            <person name="Zhang X."/>
        </authorList>
    </citation>
    <scope>NUCLEOTIDE SEQUENCE</scope>
    <source>
        <strain evidence="3">KACC 12507</strain>
    </source>
</reference>
<feature type="compositionally biased region" description="Basic and acidic residues" evidence="1">
    <location>
        <begin position="182"/>
        <end position="199"/>
    </location>
</feature>
<evidence type="ECO:0000313" key="4">
    <source>
        <dbReference type="Proteomes" id="UP001168528"/>
    </source>
</evidence>